<accession>W4H7F0</accession>
<evidence type="ECO:0000256" key="1">
    <source>
        <dbReference type="SAM" id="MobiDB-lite"/>
    </source>
</evidence>
<organism evidence="2">
    <name type="scientific">Aphanomyces astaci</name>
    <name type="common">Crayfish plague agent</name>
    <dbReference type="NCBI Taxonomy" id="112090"/>
    <lineage>
        <taxon>Eukaryota</taxon>
        <taxon>Sar</taxon>
        <taxon>Stramenopiles</taxon>
        <taxon>Oomycota</taxon>
        <taxon>Saprolegniomycetes</taxon>
        <taxon>Saprolegniales</taxon>
        <taxon>Verrucalvaceae</taxon>
        <taxon>Aphanomyces</taxon>
    </lineage>
</organism>
<protein>
    <submittedName>
        <fullName evidence="2">Uncharacterized protein</fullName>
    </submittedName>
</protein>
<feature type="compositionally biased region" description="Polar residues" evidence="1">
    <location>
        <begin position="347"/>
        <end position="356"/>
    </location>
</feature>
<dbReference type="RefSeq" id="XP_009822823.1">
    <property type="nucleotide sequence ID" value="XM_009824521.1"/>
</dbReference>
<dbReference type="OrthoDB" id="58767at2759"/>
<dbReference type="EMBL" id="KI913115">
    <property type="protein sequence ID" value="ETV87960.1"/>
    <property type="molecule type" value="Genomic_DNA"/>
</dbReference>
<feature type="region of interest" description="Disordered" evidence="1">
    <location>
        <begin position="347"/>
        <end position="370"/>
    </location>
</feature>
<evidence type="ECO:0000313" key="2">
    <source>
        <dbReference type="EMBL" id="ETV87960.1"/>
    </source>
</evidence>
<reference evidence="2" key="1">
    <citation type="submission" date="2013-12" db="EMBL/GenBank/DDBJ databases">
        <title>The Genome Sequence of Aphanomyces astaci APO3.</title>
        <authorList>
            <consortium name="The Broad Institute Genomics Platform"/>
            <person name="Russ C."/>
            <person name="Tyler B."/>
            <person name="van West P."/>
            <person name="Dieguez-Uribeondo J."/>
            <person name="Young S.K."/>
            <person name="Zeng Q."/>
            <person name="Gargeya S."/>
            <person name="Fitzgerald M."/>
            <person name="Abouelleil A."/>
            <person name="Alvarado L."/>
            <person name="Chapman S.B."/>
            <person name="Gainer-Dewar J."/>
            <person name="Goldberg J."/>
            <person name="Griggs A."/>
            <person name="Gujja S."/>
            <person name="Hansen M."/>
            <person name="Howarth C."/>
            <person name="Imamovic A."/>
            <person name="Ireland A."/>
            <person name="Larimer J."/>
            <person name="McCowan C."/>
            <person name="Murphy C."/>
            <person name="Pearson M."/>
            <person name="Poon T.W."/>
            <person name="Priest M."/>
            <person name="Roberts A."/>
            <person name="Saif S."/>
            <person name="Shea T."/>
            <person name="Sykes S."/>
            <person name="Wortman J."/>
            <person name="Nusbaum C."/>
            <person name="Birren B."/>
        </authorList>
    </citation>
    <scope>NUCLEOTIDE SEQUENCE [LARGE SCALE GENOMIC DNA]</scope>
    <source>
        <strain evidence="2">APO3</strain>
    </source>
</reference>
<sequence>MDNLTDSRSTAEDVAAAPVDRMGSLDKALEDSGNDALRGPKAVAAVQVLPEGYLPLATRLGLALPDATTSSLLQIESFDVLKAKVRQLALHSGFQVKLDGRSDKRRQWKCTSHRSCPFSIVGNRNRYGIFVKPHLPHNHAFHVHEAMNKRFTTGTTHELACIVRRSALFANHDLFHISGIQIANCIFDVTGFHINQMRASRIKRMLLEDPDGYASPGGATPDSRLASSSSSFLPVIPPASNLVGNNSQITPDSVAWECFVVLANDPLVFSTLGMANVKKMVATFRRDVHKPTLRAILRMSVHDDPTSPSGNRPVPAKFVDAYQRQVALGFFDDIVVDSSSQLVVPPTSNISSTATTGPLCPPQGPPPIPH</sequence>
<proteinExistence type="predicted"/>
<feature type="compositionally biased region" description="Pro residues" evidence="1">
    <location>
        <begin position="359"/>
        <end position="370"/>
    </location>
</feature>
<dbReference type="GeneID" id="20803354"/>
<dbReference type="VEuPathDB" id="FungiDB:H257_01358"/>
<dbReference type="AlphaFoldDB" id="W4H7F0"/>
<gene>
    <name evidence="2" type="ORF">H257_01358</name>
</gene>
<name>W4H7F0_APHAT</name>